<dbReference type="EMBL" id="LVEN01000042">
    <property type="protein sequence ID" value="OCB70732.1"/>
    <property type="molecule type" value="Genomic_DNA"/>
</dbReference>
<organism evidence="1 2">
    <name type="scientific">Flavobacterium piscis</name>
    <dbReference type="NCBI Taxonomy" id="1114874"/>
    <lineage>
        <taxon>Bacteria</taxon>
        <taxon>Pseudomonadati</taxon>
        <taxon>Bacteroidota</taxon>
        <taxon>Flavobacteriia</taxon>
        <taxon>Flavobacteriales</taxon>
        <taxon>Flavobacteriaceae</taxon>
        <taxon>Flavobacterium</taxon>
    </lineage>
</organism>
<gene>
    <name evidence="1" type="ORF">FLP_18890</name>
</gene>
<comment type="caution">
    <text evidence="1">The sequence shown here is derived from an EMBL/GenBank/DDBJ whole genome shotgun (WGS) entry which is preliminary data.</text>
</comment>
<reference evidence="2" key="1">
    <citation type="submission" date="2016-03" db="EMBL/GenBank/DDBJ databases">
        <title>Draft genome sequence of Paenibacillus glacialis DSM 22343.</title>
        <authorList>
            <person name="Shin S.-K."/>
            <person name="Yi H."/>
        </authorList>
    </citation>
    <scope>NUCLEOTIDE SEQUENCE [LARGE SCALE GENOMIC DNA]</scope>
    <source>
        <strain evidence="2">CCUG 60099</strain>
    </source>
</reference>
<sequence length="144" mass="16925">MNDNENILGCFVSANIGDVMGPEFRSYIYGENKIEKTLKILKNKDYGQDLKLILFQFYINPIPYLLNNLKEIESYRKKEKSIGIPIVINEDNFFSKNESERYDFIRESLLHKIDLLAEVSKKNKLDINIELLKSDLKKILINYL</sequence>
<dbReference type="Proteomes" id="UP000093343">
    <property type="component" value="Unassembled WGS sequence"/>
</dbReference>
<protein>
    <submittedName>
        <fullName evidence="1">Uncharacterized protein</fullName>
    </submittedName>
</protein>
<evidence type="ECO:0000313" key="2">
    <source>
        <dbReference type="Proteomes" id="UP000093343"/>
    </source>
</evidence>
<accession>A0ABX2XEZ6</accession>
<name>A0ABX2XEZ6_9FLAO</name>
<proteinExistence type="predicted"/>
<keyword evidence="2" id="KW-1185">Reference proteome</keyword>
<evidence type="ECO:0000313" key="1">
    <source>
        <dbReference type="EMBL" id="OCB70732.1"/>
    </source>
</evidence>
<dbReference type="RefSeq" id="WP_065451044.1">
    <property type="nucleotide sequence ID" value="NZ_LVEN01000042.1"/>
</dbReference>